<proteinExistence type="predicted"/>
<dbReference type="InterPro" id="IPR019775">
    <property type="entry name" value="WD40_repeat_CS"/>
</dbReference>
<dbReference type="PRINTS" id="PR00320">
    <property type="entry name" value="GPROTEINBRPT"/>
</dbReference>
<dbReference type="Pfam" id="PF23770">
    <property type="entry name" value="Beta-prop_RIG_1st"/>
    <property type="match status" value="1"/>
</dbReference>
<protein>
    <submittedName>
        <fullName evidence="7">Uncharacterized protein</fullName>
    </submittedName>
</protein>
<evidence type="ECO:0000256" key="1">
    <source>
        <dbReference type="ARBA" id="ARBA00022574"/>
    </source>
</evidence>
<accession>F6WUT8</accession>
<evidence type="ECO:0000256" key="3">
    <source>
        <dbReference type="PROSITE-ProRule" id="PRU00221"/>
    </source>
</evidence>
<dbReference type="Gene3D" id="2.130.10.10">
    <property type="entry name" value="YVTN repeat-like/Quinoprotein amine dehydrogenase"/>
    <property type="match status" value="2"/>
</dbReference>
<feature type="repeat" description="WD" evidence="3">
    <location>
        <begin position="624"/>
        <end position="666"/>
    </location>
</feature>
<dbReference type="InterPro" id="IPR015943">
    <property type="entry name" value="WD40/YVTN_repeat-like_dom_sf"/>
</dbReference>
<dbReference type="InterPro" id="IPR020472">
    <property type="entry name" value="WD40_PAC1"/>
</dbReference>
<dbReference type="PANTHER" id="PTHR46362">
    <property type="entry name" value="GEM-ASSOCIATED PROTEIN 5"/>
    <property type="match status" value="1"/>
</dbReference>
<feature type="repeat" description="WD" evidence="3">
    <location>
        <begin position="226"/>
        <end position="250"/>
    </location>
</feature>
<dbReference type="Pfam" id="PF23775">
    <property type="entry name" value="Beta-prop_RIG_2nd"/>
    <property type="match status" value="1"/>
</dbReference>
<evidence type="ECO:0000313" key="8">
    <source>
        <dbReference type="Proteomes" id="UP000008144"/>
    </source>
</evidence>
<dbReference type="PROSITE" id="PS50294">
    <property type="entry name" value="WD_REPEATS_REGION"/>
    <property type="match status" value="1"/>
</dbReference>
<dbReference type="InterPro" id="IPR056421">
    <property type="entry name" value="TPR_GEMI5"/>
</dbReference>
<keyword evidence="1 3" id="KW-0853">WD repeat</keyword>
<dbReference type="PROSITE" id="PS50082">
    <property type="entry name" value="WD_REPEATS_2"/>
    <property type="match status" value="3"/>
</dbReference>
<reference evidence="7" key="3">
    <citation type="submission" date="2025-08" db="UniProtKB">
        <authorList>
            <consortium name="Ensembl"/>
        </authorList>
    </citation>
    <scope>IDENTIFICATION</scope>
</reference>
<keyword evidence="8" id="KW-1185">Reference proteome</keyword>
<evidence type="ECO:0000259" key="4">
    <source>
        <dbReference type="Pfam" id="PF23770"/>
    </source>
</evidence>
<dbReference type="InterPro" id="IPR011047">
    <property type="entry name" value="Quinoprotein_ADH-like_sf"/>
</dbReference>
<dbReference type="Proteomes" id="UP000008144">
    <property type="component" value="Chromosome 2"/>
</dbReference>
<dbReference type="InterPro" id="IPR056432">
    <property type="entry name" value="Beta-prop_GEMI5_1st"/>
</dbReference>
<feature type="domain" description="Gem-associated protein 5 TPR" evidence="5">
    <location>
        <begin position="873"/>
        <end position="1046"/>
    </location>
</feature>
<name>F6WUT8_CIOIN</name>
<organism evidence="7 8">
    <name type="scientific">Ciona intestinalis</name>
    <name type="common">Transparent sea squirt</name>
    <name type="synonym">Ascidia intestinalis</name>
    <dbReference type="NCBI Taxonomy" id="7719"/>
    <lineage>
        <taxon>Eukaryota</taxon>
        <taxon>Metazoa</taxon>
        <taxon>Chordata</taxon>
        <taxon>Tunicata</taxon>
        <taxon>Ascidiacea</taxon>
        <taxon>Phlebobranchia</taxon>
        <taxon>Cionidae</taxon>
        <taxon>Ciona</taxon>
    </lineage>
</organism>
<dbReference type="SMART" id="SM00320">
    <property type="entry name" value="WD40"/>
    <property type="match status" value="13"/>
</dbReference>
<dbReference type="GeneTree" id="ENSGT00940000171305"/>
<dbReference type="Ensembl" id="ENSCINT00000022195.2">
    <property type="protein sequence ID" value="ENSCINP00000021949.2"/>
    <property type="gene ID" value="ENSCING00000005927.3"/>
</dbReference>
<dbReference type="AlphaFoldDB" id="F6WUT8"/>
<dbReference type="InterPro" id="IPR052640">
    <property type="entry name" value="Gemin-5"/>
</dbReference>
<dbReference type="InterPro" id="IPR056424">
    <property type="entry name" value="Beta-prop_GEMI5_2nd"/>
</dbReference>
<sequence>MEAVLASSPVWYQSRACDATESGYFAFASRSLVYLLDIRGTAPRHYGILSGHEERVSTCSFGVKGANGEPYLISGADDGFVKCWDIHTKKAVKAHKSHGAFKVVCLHCSPASNNLVVSGDEKGFIVVWNVDSDQTKRFMPDGGVQQMLSAITCSHHHSNLVAVGYKSGAVSIIDIRKNGNVIRKLRGHGNEIHSIVWSASPSEDIFVSKLDSPNNQTVNEHDSFQSIVVTSSKDRTLRLWSLSKGKCIKIIKLPSKPSKDKGRRISEDSSRLYVALHWPKSLRSKFLSCSYNGDIILWDVSMAEKEQYKILSHSATELGHQRIVFNISSGLDPTKNIITTSMDRCIKYWSLEEPDSPPIWSLPTLGGFVYAMKVSPIDPTVIALGIGDGVIRIWRTSNPRNPFDITSLWQGIKEKVMSLAWHPTKEGLLAFGTEDGKVGVVDVLSQQPPMISNTYHMKPVYAMSWGPKCYAQSAGVTPAISMQCLYTCGGEGVVLMHPSVKMDQEAVNVNEIILSNNSCIDLTLTSNKSEISWRPDGEFVAIGNDDGSFDICRAPFLYIITRVKVHNKIINCLAWHTANETVLESKYWIASGSNSSVIYINNLNHVLNQQVAAGPVVTQPFRTLTGHCGRITSLSWNPDSQNQLVSASYDGTAQVWDVLDEEPVSNYRGHDGRLLCVVWRRKMDEDERSGLIYSGADDYAVHVWKMEDQKDKVPPKDKIMVGYTQKQSAQWKKKNKKKKIPYVSSPLHQCCKIVYTEDHSFTPRNESKKDQDNEEIENEITNVVSSPTDAAMREILSDLTEKRIKAATLEATTLQDNAGNSKRRQIKNIFPLSVAMDNKKKIFLQKDCIEITKHKKDPENHKVTITDASNVNMGFYTDRLAAYRMMHQEDLHLRETKYFNSSSMLKLWRGDIVGMIESAIEQNDLSDQLVSMAPMAGYDLWQKASLAYAQQLQGEGCYIHASQYLIACDKIEEAIILLRNHKHYREAVALARARLTDDDPILIDTLKIWAKKLQYGGSYEHAAKCFAAIGDHVSAAKSLSSRAASKSSLGRDELQSLFASSSVAAA</sequence>
<dbReference type="InterPro" id="IPR001680">
    <property type="entry name" value="WD40_rpt"/>
</dbReference>
<evidence type="ECO:0000259" key="5">
    <source>
        <dbReference type="Pfam" id="PF23774"/>
    </source>
</evidence>
<reference evidence="7" key="2">
    <citation type="journal article" date="2008" name="Genome Biol.">
        <title>Improved genome assembly and evidence-based global gene model set for the chordate Ciona intestinalis: new insight into intron and operon populations.</title>
        <authorList>
            <person name="Satou Y."/>
            <person name="Mineta K."/>
            <person name="Ogasawara M."/>
            <person name="Sasakura Y."/>
            <person name="Shoguchi E."/>
            <person name="Ueno K."/>
            <person name="Yamada L."/>
            <person name="Matsumoto J."/>
            <person name="Wasserscheid J."/>
            <person name="Dewar K."/>
            <person name="Wiley G.B."/>
            <person name="Macmil S.L."/>
            <person name="Roe B.A."/>
            <person name="Zeller R.W."/>
            <person name="Hastings K.E."/>
            <person name="Lemaire P."/>
            <person name="Lindquist E."/>
            <person name="Endo T."/>
            <person name="Hotta K."/>
            <person name="Inaba K."/>
        </authorList>
    </citation>
    <scope>NUCLEOTIDE SEQUENCE [LARGE SCALE GENOMIC DNA]</scope>
    <source>
        <strain evidence="7">wild type</strain>
    </source>
</reference>
<feature type="domain" description="Gem-associated protein 5 first beta-propeller" evidence="4">
    <location>
        <begin position="76"/>
        <end position="204"/>
    </location>
</feature>
<dbReference type="SUPFAM" id="SSF50998">
    <property type="entry name" value="Quinoprotein alcohol dehydrogenase-like"/>
    <property type="match status" value="2"/>
</dbReference>
<dbReference type="PROSITE" id="PS00678">
    <property type="entry name" value="WD_REPEATS_1"/>
    <property type="match status" value="1"/>
</dbReference>
<dbReference type="EMBL" id="EAAA01001438">
    <property type="status" value="NOT_ANNOTATED_CDS"/>
    <property type="molecule type" value="Genomic_DNA"/>
</dbReference>
<dbReference type="HOGENOM" id="CLU_004491_0_1_1"/>
<dbReference type="Pfam" id="PF23774">
    <property type="entry name" value="TPR_GEMI5"/>
    <property type="match status" value="1"/>
</dbReference>
<dbReference type="PANTHER" id="PTHR46362:SF1">
    <property type="entry name" value="GEM-ASSOCIATED PROTEIN 5"/>
    <property type="match status" value="1"/>
</dbReference>
<reference evidence="8" key="1">
    <citation type="journal article" date="2002" name="Science">
        <title>The draft genome of Ciona intestinalis: insights into chordate and vertebrate origins.</title>
        <authorList>
            <person name="Dehal P."/>
            <person name="Satou Y."/>
            <person name="Campbell R.K."/>
            <person name="Chapman J."/>
            <person name="Degnan B."/>
            <person name="De Tomaso A."/>
            <person name="Davidson B."/>
            <person name="Di Gregorio A."/>
            <person name="Gelpke M."/>
            <person name="Goodstein D.M."/>
            <person name="Harafuji N."/>
            <person name="Hastings K.E."/>
            <person name="Ho I."/>
            <person name="Hotta K."/>
            <person name="Huang W."/>
            <person name="Kawashima T."/>
            <person name="Lemaire P."/>
            <person name="Martinez D."/>
            <person name="Meinertzhagen I.A."/>
            <person name="Necula S."/>
            <person name="Nonaka M."/>
            <person name="Putnam N."/>
            <person name="Rash S."/>
            <person name="Saiga H."/>
            <person name="Satake M."/>
            <person name="Terry A."/>
            <person name="Yamada L."/>
            <person name="Wang H.G."/>
            <person name="Awazu S."/>
            <person name="Azumi K."/>
            <person name="Boore J."/>
            <person name="Branno M."/>
            <person name="Chin-Bow S."/>
            <person name="DeSantis R."/>
            <person name="Doyle S."/>
            <person name="Francino P."/>
            <person name="Keys D.N."/>
            <person name="Haga S."/>
            <person name="Hayashi H."/>
            <person name="Hino K."/>
            <person name="Imai K.S."/>
            <person name="Inaba K."/>
            <person name="Kano S."/>
            <person name="Kobayashi K."/>
            <person name="Kobayashi M."/>
            <person name="Lee B.I."/>
            <person name="Makabe K.W."/>
            <person name="Manohar C."/>
            <person name="Matassi G."/>
            <person name="Medina M."/>
            <person name="Mochizuki Y."/>
            <person name="Mount S."/>
            <person name="Morishita T."/>
            <person name="Miura S."/>
            <person name="Nakayama A."/>
            <person name="Nishizaka S."/>
            <person name="Nomoto H."/>
            <person name="Ohta F."/>
            <person name="Oishi K."/>
            <person name="Rigoutsos I."/>
            <person name="Sano M."/>
            <person name="Sasaki A."/>
            <person name="Sasakura Y."/>
            <person name="Shoguchi E."/>
            <person name="Shin-i T."/>
            <person name="Spagnuolo A."/>
            <person name="Stainier D."/>
            <person name="Suzuki M.M."/>
            <person name="Tassy O."/>
            <person name="Takatori N."/>
            <person name="Tokuoka M."/>
            <person name="Yagi K."/>
            <person name="Yoshizaki F."/>
            <person name="Wada S."/>
            <person name="Zhang C."/>
            <person name="Hyatt P.D."/>
            <person name="Larimer F."/>
            <person name="Detter C."/>
            <person name="Doggett N."/>
            <person name="Glavina T."/>
            <person name="Hawkins T."/>
            <person name="Richardson P."/>
            <person name="Lucas S."/>
            <person name="Kohara Y."/>
            <person name="Levine M."/>
            <person name="Satoh N."/>
            <person name="Rokhsar D.S."/>
        </authorList>
    </citation>
    <scope>NUCLEOTIDE SEQUENCE [LARGE SCALE GENOMIC DNA]</scope>
</reference>
<evidence type="ECO:0000313" key="7">
    <source>
        <dbReference type="Ensembl" id="ENSCINP00000021949.2"/>
    </source>
</evidence>
<feature type="domain" description="Gem-associated protein 5 second beta-propeller" evidence="6">
    <location>
        <begin position="376"/>
        <end position="679"/>
    </location>
</feature>
<evidence type="ECO:0000256" key="2">
    <source>
        <dbReference type="ARBA" id="ARBA00022737"/>
    </source>
</evidence>
<evidence type="ECO:0000259" key="6">
    <source>
        <dbReference type="Pfam" id="PF23775"/>
    </source>
</evidence>
<feature type="repeat" description="WD" evidence="3">
    <location>
        <begin position="49"/>
        <end position="94"/>
    </location>
</feature>
<keyword evidence="2" id="KW-0677">Repeat</keyword>
<reference evidence="7" key="4">
    <citation type="submission" date="2025-09" db="UniProtKB">
        <authorList>
            <consortium name="Ensembl"/>
        </authorList>
    </citation>
    <scope>IDENTIFICATION</scope>
</reference>